<dbReference type="InterPro" id="IPR000425">
    <property type="entry name" value="MIP"/>
</dbReference>
<feature type="transmembrane region" description="Helical" evidence="7">
    <location>
        <begin position="126"/>
        <end position="148"/>
    </location>
</feature>
<comment type="subcellular location">
    <subcellularLocation>
        <location evidence="1">Membrane</location>
        <topology evidence="1">Multi-pass membrane protein</topology>
    </subcellularLocation>
</comment>
<dbReference type="PANTHER" id="PTHR45724">
    <property type="entry name" value="AQUAPORIN NIP2-1"/>
    <property type="match status" value="1"/>
</dbReference>
<evidence type="ECO:0000313" key="8">
    <source>
        <dbReference type="EMBL" id="KAF4649351.1"/>
    </source>
</evidence>
<gene>
    <name evidence="8" type="ORF">FOL47_002156</name>
</gene>
<dbReference type="PRINTS" id="PR00783">
    <property type="entry name" value="MINTRINSICP"/>
</dbReference>
<dbReference type="Pfam" id="PF00230">
    <property type="entry name" value="MIP"/>
    <property type="match status" value="1"/>
</dbReference>
<comment type="similarity">
    <text evidence="6">Belongs to the MIP/aquaporin (TC 1.A.8) family.</text>
</comment>
<accession>A0A7J6KS18</accession>
<dbReference type="OrthoDB" id="3222at2759"/>
<dbReference type="Gene3D" id="1.20.1080.10">
    <property type="entry name" value="Glycerol uptake facilitator protein"/>
    <property type="match status" value="1"/>
</dbReference>
<evidence type="ECO:0000256" key="5">
    <source>
        <dbReference type="ARBA" id="ARBA00023136"/>
    </source>
</evidence>
<organism evidence="8 9">
    <name type="scientific">Perkinsus chesapeaki</name>
    <name type="common">Clam parasite</name>
    <name type="synonym">Perkinsus andrewsi</name>
    <dbReference type="NCBI Taxonomy" id="330153"/>
    <lineage>
        <taxon>Eukaryota</taxon>
        <taxon>Sar</taxon>
        <taxon>Alveolata</taxon>
        <taxon>Perkinsozoa</taxon>
        <taxon>Perkinsea</taxon>
        <taxon>Perkinsida</taxon>
        <taxon>Perkinsidae</taxon>
        <taxon>Perkinsus</taxon>
    </lineage>
</organism>
<keyword evidence="9" id="KW-1185">Reference proteome</keyword>
<keyword evidence="4 7" id="KW-1133">Transmembrane helix</keyword>
<dbReference type="EMBL" id="JAAPAO010001569">
    <property type="protein sequence ID" value="KAF4649351.1"/>
    <property type="molecule type" value="Genomic_DNA"/>
</dbReference>
<feature type="transmembrane region" description="Helical" evidence="7">
    <location>
        <begin position="54"/>
        <end position="72"/>
    </location>
</feature>
<evidence type="ECO:0000256" key="3">
    <source>
        <dbReference type="ARBA" id="ARBA00022692"/>
    </source>
</evidence>
<proteinExistence type="inferred from homology"/>
<dbReference type="InterPro" id="IPR022357">
    <property type="entry name" value="MIP_CS"/>
</dbReference>
<dbReference type="Proteomes" id="UP000591131">
    <property type="component" value="Unassembled WGS sequence"/>
</dbReference>
<dbReference type="InterPro" id="IPR023271">
    <property type="entry name" value="Aquaporin-like"/>
</dbReference>
<dbReference type="PROSITE" id="PS00221">
    <property type="entry name" value="MIP"/>
    <property type="match status" value="1"/>
</dbReference>
<protein>
    <submittedName>
        <fullName evidence="8">Uncharacterized protein</fullName>
    </submittedName>
</protein>
<dbReference type="PANTHER" id="PTHR45724:SF13">
    <property type="entry name" value="AQUAPORIN NIP1-1-RELATED"/>
    <property type="match status" value="1"/>
</dbReference>
<feature type="transmembrane region" description="Helical" evidence="7">
    <location>
        <begin position="235"/>
        <end position="257"/>
    </location>
</feature>
<feature type="transmembrane region" description="Helical" evidence="7">
    <location>
        <begin position="204"/>
        <end position="228"/>
    </location>
</feature>
<evidence type="ECO:0000256" key="7">
    <source>
        <dbReference type="SAM" id="Phobius"/>
    </source>
</evidence>
<keyword evidence="3 6" id="KW-0812">Transmembrane</keyword>
<keyword evidence="2 6" id="KW-0813">Transport</keyword>
<reference evidence="8 9" key="1">
    <citation type="submission" date="2020-04" db="EMBL/GenBank/DDBJ databases">
        <title>Perkinsus chesapeaki whole genome sequence.</title>
        <authorList>
            <person name="Bogema D.R."/>
        </authorList>
    </citation>
    <scope>NUCLEOTIDE SEQUENCE [LARGE SCALE GENOMIC DNA]</scope>
    <source>
        <strain evidence="8">ATCC PRA-425</strain>
    </source>
</reference>
<dbReference type="SUPFAM" id="SSF81338">
    <property type="entry name" value="Aquaporin-like"/>
    <property type="match status" value="1"/>
</dbReference>
<feature type="transmembrane region" description="Helical" evidence="7">
    <location>
        <begin position="160"/>
        <end position="184"/>
    </location>
</feature>
<dbReference type="GO" id="GO:0016020">
    <property type="term" value="C:membrane"/>
    <property type="evidence" value="ECO:0007669"/>
    <property type="project" value="UniProtKB-SubCell"/>
</dbReference>
<dbReference type="InterPro" id="IPR034294">
    <property type="entry name" value="Aquaporin_transptr"/>
</dbReference>
<feature type="transmembrane region" description="Helical" evidence="7">
    <location>
        <begin position="84"/>
        <end position="106"/>
    </location>
</feature>
<evidence type="ECO:0000313" key="9">
    <source>
        <dbReference type="Proteomes" id="UP000591131"/>
    </source>
</evidence>
<evidence type="ECO:0000256" key="6">
    <source>
        <dbReference type="RuleBase" id="RU000477"/>
    </source>
</evidence>
<dbReference type="AlphaFoldDB" id="A0A7J6KS18"/>
<evidence type="ECO:0000256" key="4">
    <source>
        <dbReference type="ARBA" id="ARBA00022989"/>
    </source>
</evidence>
<evidence type="ECO:0000256" key="1">
    <source>
        <dbReference type="ARBA" id="ARBA00004141"/>
    </source>
</evidence>
<name>A0A7J6KS18_PERCH</name>
<comment type="caution">
    <text evidence="8">The sequence shown here is derived from an EMBL/GenBank/DDBJ whole genome shotgun (WGS) entry which is preliminary data.</text>
</comment>
<sequence>MDSEMNYRRLARLQTLESRVSTRDCEPSPDWVRRICGQCDALPVYHESNFKSKLPAYFSELLGTFFLVLTVAQNIALKQNGAPLSIGAMLMVTVLALNSVSGANFNPSVTLGVVLGNPPKFEVADAAFYMLVQVLGGMAGAAVSYAITGERISVKPGDGFSGSAAFAVETIFTMALVFVVLNVATSKNTGNHYSGLAVGFTVTASAYAIGPISGCFINPAATLGLFAISFKRASFVAIYIGAQLLGAILAAISFRAVRAADSVDDPSTEIEKQGLLGMNSV</sequence>
<dbReference type="GO" id="GO:0015267">
    <property type="term" value="F:channel activity"/>
    <property type="evidence" value="ECO:0007669"/>
    <property type="project" value="InterPro"/>
</dbReference>
<evidence type="ECO:0000256" key="2">
    <source>
        <dbReference type="ARBA" id="ARBA00022448"/>
    </source>
</evidence>
<keyword evidence="5 7" id="KW-0472">Membrane</keyword>